<gene>
    <name evidence="1" type="ORF">GZ78_00275</name>
</gene>
<evidence type="ECO:0000313" key="1">
    <source>
        <dbReference type="EMBL" id="KEQ18614.1"/>
    </source>
</evidence>
<protein>
    <submittedName>
        <fullName evidence="1">Uncharacterized protein</fullName>
    </submittedName>
</protein>
<dbReference type="EMBL" id="JOKH01000001">
    <property type="protein sequence ID" value="KEQ18614.1"/>
    <property type="molecule type" value="Genomic_DNA"/>
</dbReference>
<organism evidence="1 2">
    <name type="scientific">Endozoicomonas numazuensis</name>
    <dbReference type="NCBI Taxonomy" id="1137799"/>
    <lineage>
        <taxon>Bacteria</taxon>
        <taxon>Pseudomonadati</taxon>
        <taxon>Pseudomonadota</taxon>
        <taxon>Gammaproteobacteria</taxon>
        <taxon>Oceanospirillales</taxon>
        <taxon>Endozoicomonadaceae</taxon>
        <taxon>Endozoicomonas</taxon>
    </lineage>
</organism>
<accession>A0A081NJJ1</accession>
<dbReference type="AlphaFoldDB" id="A0A081NJJ1"/>
<keyword evidence="2" id="KW-1185">Reference proteome</keyword>
<dbReference type="OrthoDB" id="5738369at2"/>
<reference evidence="1 2" key="1">
    <citation type="submission" date="2014-06" db="EMBL/GenBank/DDBJ databases">
        <title>Whole Genome Sequences of Three Symbiotic Endozoicomonas Bacteria.</title>
        <authorList>
            <person name="Neave M.J."/>
            <person name="Apprill A."/>
            <person name="Voolstra C.R."/>
        </authorList>
    </citation>
    <scope>NUCLEOTIDE SEQUENCE [LARGE SCALE GENOMIC DNA]</scope>
    <source>
        <strain evidence="1 2">DSM 25634</strain>
    </source>
</reference>
<comment type="caution">
    <text evidence="1">The sequence shown here is derived from an EMBL/GenBank/DDBJ whole genome shotgun (WGS) entry which is preliminary data.</text>
</comment>
<name>A0A081NJJ1_9GAMM</name>
<dbReference type="RefSeq" id="WP_034831819.1">
    <property type="nucleotide sequence ID" value="NZ_JOKH01000001.1"/>
</dbReference>
<evidence type="ECO:0000313" key="2">
    <source>
        <dbReference type="Proteomes" id="UP000028073"/>
    </source>
</evidence>
<dbReference type="Proteomes" id="UP000028073">
    <property type="component" value="Unassembled WGS sequence"/>
</dbReference>
<proteinExistence type="predicted"/>
<sequence length="63" mass="7171">MDDSRKNETESRSSIPNRHTEARLLALRKAYLAGELKVDSARVADKLLTFESTLENHLKDKNS</sequence>